<reference evidence="2 3" key="1">
    <citation type="journal article" date="2013" name="Curr. Biol.">
        <title>The Genome of the Foraminiferan Reticulomyxa filosa.</title>
        <authorList>
            <person name="Glockner G."/>
            <person name="Hulsmann N."/>
            <person name="Schleicher M."/>
            <person name="Noegel A.A."/>
            <person name="Eichinger L."/>
            <person name="Gallinger C."/>
            <person name="Pawlowski J."/>
            <person name="Sierra R."/>
            <person name="Euteneuer U."/>
            <person name="Pillet L."/>
            <person name="Moustafa A."/>
            <person name="Platzer M."/>
            <person name="Groth M."/>
            <person name="Szafranski K."/>
            <person name="Schliwa M."/>
        </authorList>
    </citation>
    <scope>NUCLEOTIDE SEQUENCE [LARGE SCALE GENOMIC DNA]</scope>
</reference>
<accession>X6P0Z5</accession>
<organism evidence="2 3">
    <name type="scientific">Reticulomyxa filosa</name>
    <dbReference type="NCBI Taxonomy" id="46433"/>
    <lineage>
        <taxon>Eukaryota</taxon>
        <taxon>Sar</taxon>
        <taxon>Rhizaria</taxon>
        <taxon>Retaria</taxon>
        <taxon>Foraminifera</taxon>
        <taxon>Monothalamids</taxon>
        <taxon>Reticulomyxidae</taxon>
        <taxon>Reticulomyxa</taxon>
    </lineage>
</organism>
<name>X6P0Z5_RETFI</name>
<protein>
    <submittedName>
        <fullName evidence="2">Uncharacterized protein</fullName>
    </submittedName>
</protein>
<keyword evidence="3" id="KW-1185">Reference proteome</keyword>
<dbReference type="EMBL" id="ASPP01004642">
    <property type="protein sequence ID" value="ETO31866.1"/>
    <property type="molecule type" value="Genomic_DNA"/>
</dbReference>
<evidence type="ECO:0000313" key="3">
    <source>
        <dbReference type="Proteomes" id="UP000023152"/>
    </source>
</evidence>
<keyword evidence="1" id="KW-0812">Transmembrane</keyword>
<evidence type="ECO:0000313" key="2">
    <source>
        <dbReference type="EMBL" id="ETO31866.1"/>
    </source>
</evidence>
<feature type="transmembrane region" description="Helical" evidence="1">
    <location>
        <begin position="45"/>
        <end position="64"/>
    </location>
</feature>
<keyword evidence="1" id="KW-1133">Transmembrane helix</keyword>
<keyword evidence="1" id="KW-0472">Membrane</keyword>
<sequence>MLFVNRLLFLATQRANTIFTLRSDAKDTELNEQQSQLVGVMTKHCILTQATLFTSCVSAILSFFGSFLNEDFTNSVLAPVGIIMSDLNICFNLWCLYFQFSFARKYYHFCCNRGETFVRKQLEKKIVATRSSSRNKIFQQVQQEINHK</sequence>
<comment type="caution">
    <text evidence="2">The sequence shown here is derived from an EMBL/GenBank/DDBJ whole genome shotgun (WGS) entry which is preliminary data.</text>
</comment>
<dbReference type="Proteomes" id="UP000023152">
    <property type="component" value="Unassembled WGS sequence"/>
</dbReference>
<evidence type="ECO:0000256" key="1">
    <source>
        <dbReference type="SAM" id="Phobius"/>
    </source>
</evidence>
<proteinExistence type="predicted"/>
<gene>
    <name evidence="2" type="ORF">RFI_05249</name>
</gene>
<feature type="transmembrane region" description="Helical" evidence="1">
    <location>
        <begin position="76"/>
        <end position="98"/>
    </location>
</feature>
<dbReference type="AlphaFoldDB" id="X6P0Z5"/>